<evidence type="ECO:0000313" key="2">
    <source>
        <dbReference type="EMBL" id="RXI09465.1"/>
    </source>
</evidence>
<accession>A0A498KUR7</accession>
<gene>
    <name evidence="2" type="ORF">DVH24_034082</name>
</gene>
<dbReference type="AlphaFoldDB" id="A0A498KUR7"/>
<comment type="caution">
    <text evidence="2">The sequence shown here is derived from an EMBL/GenBank/DDBJ whole genome shotgun (WGS) entry which is preliminary data.</text>
</comment>
<name>A0A498KUR7_MALDO</name>
<evidence type="ECO:0000313" key="3">
    <source>
        <dbReference type="Proteomes" id="UP000290289"/>
    </source>
</evidence>
<dbReference type="PANTHER" id="PTHR33784:SF10">
    <property type="entry name" value="F-BOX PROTEIN"/>
    <property type="match status" value="1"/>
</dbReference>
<dbReference type="EMBL" id="RDQH01000327">
    <property type="protein sequence ID" value="RXI09465.1"/>
    <property type="molecule type" value="Genomic_DNA"/>
</dbReference>
<dbReference type="InterPro" id="IPR040338">
    <property type="entry name" value="At1g67623-like"/>
</dbReference>
<protein>
    <recommendedName>
        <fullName evidence="1">At2g35280-like TPR domain-containing protein</fullName>
    </recommendedName>
</protein>
<organism evidence="2 3">
    <name type="scientific">Malus domestica</name>
    <name type="common">Apple</name>
    <name type="synonym">Pyrus malus</name>
    <dbReference type="NCBI Taxonomy" id="3750"/>
    <lineage>
        <taxon>Eukaryota</taxon>
        <taxon>Viridiplantae</taxon>
        <taxon>Streptophyta</taxon>
        <taxon>Embryophyta</taxon>
        <taxon>Tracheophyta</taxon>
        <taxon>Spermatophyta</taxon>
        <taxon>Magnoliopsida</taxon>
        <taxon>eudicotyledons</taxon>
        <taxon>Gunneridae</taxon>
        <taxon>Pentapetalae</taxon>
        <taxon>rosids</taxon>
        <taxon>fabids</taxon>
        <taxon>Rosales</taxon>
        <taxon>Rosaceae</taxon>
        <taxon>Amygdaloideae</taxon>
        <taxon>Maleae</taxon>
        <taxon>Malus</taxon>
    </lineage>
</organism>
<reference evidence="2 3" key="1">
    <citation type="submission" date="2018-10" db="EMBL/GenBank/DDBJ databases">
        <title>A high-quality apple genome assembly.</title>
        <authorList>
            <person name="Hu J."/>
        </authorList>
    </citation>
    <scope>NUCLEOTIDE SEQUENCE [LARGE SCALE GENOMIC DNA]</scope>
    <source>
        <strain evidence="3">cv. HFTH1</strain>
        <tissue evidence="2">Young leaf</tissue>
    </source>
</reference>
<proteinExistence type="predicted"/>
<keyword evidence="3" id="KW-1185">Reference proteome</keyword>
<dbReference type="Pfam" id="PF23310">
    <property type="entry name" value="TPR_27"/>
    <property type="match status" value="1"/>
</dbReference>
<feature type="domain" description="At2g35280-like TPR" evidence="1">
    <location>
        <begin position="30"/>
        <end position="101"/>
    </location>
</feature>
<dbReference type="InterPro" id="IPR057136">
    <property type="entry name" value="At2g35280_TPR_dom"/>
</dbReference>
<sequence length="130" mass="15098">MVLKKFKEIAEGPRIYQHINIIDFETVNLLKSWGTSDKVSNFINHCIQCCNLEALYMVEIRYLFQDNKEETEIQWVKSAIFKAHQVATYMYGTILVFHREVRARTLNRYHDNAAIKPCSDCGSPQGPVTI</sequence>
<dbReference type="PANTHER" id="PTHR33784">
    <property type="entry name" value="OS05G0482100 PROTEIN"/>
    <property type="match status" value="1"/>
</dbReference>
<dbReference type="STRING" id="3750.A0A498KUR7"/>
<evidence type="ECO:0000259" key="1">
    <source>
        <dbReference type="Pfam" id="PF23310"/>
    </source>
</evidence>
<dbReference type="Proteomes" id="UP000290289">
    <property type="component" value="Chromosome 1"/>
</dbReference>